<name>V9HQX2_9FIRM</name>
<protein>
    <submittedName>
        <fullName evidence="1">Uncharacterized protein</fullName>
    </submittedName>
</protein>
<gene>
    <name evidence="1" type="ORF">HMPREF9630_00585</name>
</gene>
<evidence type="ECO:0000313" key="2">
    <source>
        <dbReference type="Proteomes" id="UP000017818"/>
    </source>
</evidence>
<comment type="caution">
    <text evidence="1">The sequence shown here is derived from an EMBL/GenBank/DDBJ whole genome shotgun (WGS) entry which is preliminary data.</text>
</comment>
<sequence length="31" mass="4073">MLTFIKKLIQKRKKQKKWQRQLELIEEFKRR</sequence>
<dbReference type="EMBL" id="AFZF02000004">
    <property type="protein sequence ID" value="EHL17418.1"/>
    <property type="molecule type" value="Genomic_DNA"/>
</dbReference>
<proteinExistence type="predicted"/>
<accession>V9HQX2</accession>
<dbReference type="Proteomes" id="UP000017818">
    <property type="component" value="Unassembled WGS sequence"/>
</dbReference>
<evidence type="ECO:0000313" key="1">
    <source>
        <dbReference type="EMBL" id="EHL17418.1"/>
    </source>
</evidence>
<reference evidence="1 2" key="1">
    <citation type="submission" date="2012-05" db="EMBL/GenBank/DDBJ databases">
        <title>The Genome Sequence of Eubacteriaceae bacterium CM2.</title>
        <authorList>
            <consortium name="The Broad Institute Genome Sequencing Platform"/>
            <person name="Earl A."/>
            <person name="Ward D."/>
            <person name="Feldgarden M."/>
            <person name="Gevers D."/>
            <person name="Sizova M."/>
            <person name="Hazen A."/>
            <person name="Epstein S."/>
            <person name="Walker B."/>
            <person name="Young S.K."/>
            <person name="Zeng Q."/>
            <person name="Gargeya S."/>
            <person name="Fitzgerald M."/>
            <person name="Haas B."/>
            <person name="Abouelleil A."/>
            <person name="Alvarado L."/>
            <person name="Arachchi H.M."/>
            <person name="Berlin A."/>
            <person name="Chapman S.B."/>
            <person name="Goldberg J."/>
            <person name="Griggs A."/>
            <person name="Gujja S."/>
            <person name="Hansen M."/>
            <person name="Howarth C."/>
            <person name="Imamovic A."/>
            <person name="Larimer J."/>
            <person name="McCowen C."/>
            <person name="Montmayeur A."/>
            <person name="Murphy C."/>
            <person name="Neiman D."/>
            <person name="Pearson M."/>
            <person name="Priest M."/>
            <person name="Roberts A."/>
            <person name="Saif S."/>
            <person name="Shea T."/>
            <person name="Sisk P."/>
            <person name="Sykes S."/>
            <person name="Wortman J."/>
            <person name="Nusbaum C."/>
            <person name="Birren B."/>
        </authorList>
    </citation>
    <scope>NUCLEOTIDE SEQUENCE [LARGE SCALE GENOMIC DNA]</scope>
    <source>
        <strain evidence="1 2">CM2</strain>
    </source>
</reference>
<organism evidence="1 2">
    <name type="scientific">Peptoanaerobacter stomatis</name>
    <dbReference type="NCBI Taxonomy" id="796937"/>
    <lineage>
        <taxon>Bacteria</taxon>
        <taxon>Bacillati</taxon>
        <taxon>Bacillota</taxon>
        <taxon>Clostridia</taxon>
        <taxon>Peptostreptococcales</taxon>
        <taxon>Filifactoraceae</taxon>
        <taxon>Peptoanaerobacter</taxon>
    </lineage>
</organism>
<dbReference type="HOGENOM" id="CLU_3397846_0_0_9"/>
<dbReference type="AlphaFoldDB" id="V9HQX2"/>